<dbReference type="SUPFAM" id="SSF58104">
    <property type="entry name" value="Methyl-accepting chemotaxis protein (MCP) signaling domain"/>
    <property type="match status" value="1"/>
</dbReference>
<feature type="domain" description="HAMP" evidence="7">
    <location>
        <begin position="227"/>
        <end position="270"/>
    </location>
</feature>
<dbReference type="PANTHER" id="PTHR43531">
    <property type="entry name" value="PROTEIN ICFG"/>
    <property type="match status" value="1"/>
</dbReference>
<dbReference type="GO" id="GO:0007165">
    <property type="term" value="P:signal transduction"/>
    <property type="evidence" value="ECO:0007669"/>
    <property type="project" value="UniProtKB-KW"/>
</dbReference>
<dbReference type="PANTHER" id="PTHR43531:SF14">
    <property type="entry name" value="METHYL-ACCEPTING CHEMOTAXIS PROTEIN I-RELATED"/>
    <property type="match status" value="1"/>
</dbReference>
<evidence type="ECO:0000313" key="9">
    <source>
        <dbReference type="Proteomes" id="UP000562027"/>
    </source>
</evidence>
<feature type="domain" description="Methyl-accepting transducer" evidence="6">
    <location>
        <begin position="275"/>
        <end position="504"/>
    </location>
</feature>
<evidence type="ECO:0000256" key="3">
    <source>
        <dbReference type="ARBA" id="ARBA00029447"/>
    </source>
</evidence>
<evidence type="ECO:0000259" key="6">
    <source>
        <dbReference type="PROSITE" id="PS50111"/>
    </source>
</evidence>
<dbReference type="AlphaFoldDB" id="A0A840LBQ9"/>
<comment type="similarity">
    <text evidence="3">Belongs to the methyl-accepting chemotaxis (MCP) protein family.</text>
</comment>
<keyword evidence="5" id="KW-0812">Transmembrane</keyword>
<comment type="caution">
    <text evidence="8">The sequence shown here is derived from an EMBL/GenBank/DDBJ whole genome shotgun (WGS) entry which is preliminary data.</text>
</comment>
<dbReference type="Gene3D" id="1.10.287.950">
    <property type="entry name" value="Methyl-accepting chemotaxis protein"/>
    <property type="match status" value="1"/>
</dbReference>
<evidence type="ECO:0000256" key="2">
    <source>
        <dbReference type="ARBA" id="ARBA00022481"/>
    </source>
</evidence>
<keyword evidence="5" id="KW-0472">Membrane</keyword>
<dbReference type="InterPro" id="IPR024478">
    <property type="entry name" value="HlyB_4HB_MCP"/>
</dbReference>
<dbReference type="PROSITE" id="PS50885">
    <property type="entry name" value="HAMP"/>
    <property type="match status" value="1"/>
</dbReference>
<sequence>MNWLNSIKVGSKLIGGFLIVAAIAALIGTHGVLKSSELNDLATQMYERETVGLRHTAEANMHLLAVGRHVRSAILATTLEERSSQLVVVEEHLKDMHQELEIARKTFATEVGQAMMKDAVAASRDYEQGIRKVIVQLQHEPQGQALASVSALSAVRGVGDRADALMDKLVERKYATASALNDETDKIYANIRSVMILLTLGGLAVGVTIGVVLTRNLTRQLGGEPADVAKVAVAVAAGDLSTQIDTSRARPGSVIEAMHEMQASLRRVVSTVRSSSDSIAMGAGQIATGNSDLSQRTEEQASNLQQTAASMEQISGTVRSNADVARQASGLASAASEVASRGGQVVGDVVATMEEINNASRKISDIIGVIDGIAFQTNILALNAAVEAARAGEQGRGFAVVASEVRGLAQRSAEAAKEIKVLIVNSVDKVDAGSRLVGEAGATMGDIVAQVQQVTQLINAISTATLEQTTGIGQVSEAVSQLDQVTQQNAALVEESAAAAESLSQQAQTLVRAVGVFKLQLG</sequence>
<dbReference type="EMBL" id="JACHLP010000004">
    <property type="protein sequence ID" value="MBB4843628.1"/>
    <property type="molecule type" value="Genomic_DNA"/>
</dbReference>
<accession>A0A840LBQ9</accession>
<keyword evidence="4" id="KW-0807">Transducer</keyword>
<reference evidence="8 9" key="1">
    <citation type="submission" date="2020-08" db="EMBL/GenBank/DDBJ databases">
        <title>Functional genomics of gut bacteria from endangered species of beetles.</title>
        <authorList>
            <person name="Carlos-Shanley C."/>
        </authorList>
    </citation>
    <scope>NUCLEOTIDE SEQUENCE [LARGE SCALE GENOMIC DNA]</scope>
    <source>
        <strain evidence="8 9">S00239</strain>
    </source>
</reference>
<dbReference type="PROSITE" id="PS50111">
    <property type="entry name" value="CHEMOTAXIS_TRANSDUC_2"/>
    <property type="match status" value="1"/>
</dbReference>
<dbReference type="PRINTS" id="PR00260">
    <property type="entry name" value="CHEMTRNSDUCR"/>
</dbReference>
<evidence type="ECO:0000256" key="4">
    <source>
        <dbReference type="PROSITE-ProRule" id="PRU00284"/>
    </source>
</evidence>
<dbReference type="SMART" id="SM00283">
    <property type="entry name" value="MA"/>
    <property type="match status" value="1"/>
</dbReference>
<dbReference type="InterPro" id="IPR004089">
    <property type="entry name" value="MCPsignal_dom"/>
</dbReference>
<feature type="transmembrane region" description="Helical" evidence="5">
    <location>
        <begin position="13"/>
        <end position="33"/>
    </location>
</feature>
<dbReference type="InterPro" id="IPR051310">
    <property type="entry name" value="MCP_chemotaxis"/>
</dbReference>
<proteinExistence type="inferred from homology"/>
<evidence type="ECO:0000313" key="8">
    <source>
        <dbReference type="EMBL" id="MBB4843628.1"/>
    </source>
</evidence>
<organism evidence="8 9">
    <name type="scientific">Roseateles oligotrophus</name>
    <dbReference type="NCBI Taxonomy" id="1769250"/>
    <lineage>
        <taxon>Bacteria</taxon>
        <taxon>Pseudomonadati</taxon>
        <taxon>Pseudomonadota</taxon>
        <taxon>Betaproteobacteria</taxon>
        <taxon>Burkholderiales</taxon>
        <taxon>Sphaerotilaceae</taxon>
        <taxon>Roseateles</taxon>
    </lineage>
</organism>
<keyword evidence="2" id="KW-0488">Methylation</keyword>
<evidence type="ECO:0000256" key="5">
    <source>
        <dbReference type="SAM" id="Phobius"/>
    </source>
</evidence>
<dbReference type="InterPro" id="IPR003660">
    <property type="entry name" value="HAMP_dom"/>
</dbReference>
<dbReference type="Pfam" id="PF00015">
    <property type="entry name" value="MCPsignal"/>
    <property type="match status" value="1"/>
</dbReference>
<gene>
    <name evidence="8" type="ORF">HNP55_002151</name>
</gene>
<dbReference type="FunFam" id="1.10.287.950:FF:000001">
    <property type="entry name" value="Methyl-accepting chemotaxis sensory transducer"/>
    <property type="match status" value="1"/>
</dbReference>
<dbReference type="Pfam" id="PF12729">
    <property type="entry name" value="4HB_MCP_1"/>
    <property type="match status" value="1"/>
</dbReference>
<comment type="subcellular location">
    <subcellularLocation>
        <location evidence="1">Membrane</location>
    </subcellularLocation>
</comment>
<dbReference type="Proteomes" id="UP000562027">
    <property type="component" value="Unassembled WGS sequence"/>
</dbReference>
<dbReference type="InterPro" id="IPR004090">
    <property type="entry name" value="Chemotax_Me-accpt_rcpt"/>
</dbReference>
<dbReference type="RefSeq" id="WP_281385249.1">
    <property type="nucleotide sequence ID" value="NZ_JACHLP010000004.1"/>
</dbReference>
<dbReference type="GO" id="GO:0005886">
    <property type="term" value="C:plasma membrane"/>
    <property type="evidence" value="ECO:0007669"/>
    <property type="project" value="TreeGrafter"/>
</dbReference>
<evidence type="ECO:0000256" key="1">
    <source>
        <dbReference type="ARBA" id="ARBA00004370"/>
    </source>
</evidence>
<keyword evidence="9" id="KW-1185">Reference proteome</keyword>
<dbReference type="GO" id="GO:0004888">
    <property type="term" value="F:transmembrane signaling receptor activity"/>
    <property type="evidence" value="ECO:0007669"/>
    <property type="project" value="InterPro"/>
</dbReference>
<feature type="transmembrane region" description="Helical" evidence="5">
    <location>
        <begin position="194"/>
        <end position="213"/>
    </location>
</feature>
<protein>
    <submittedName>
        <fullName evidence="8">Methyl-accepting chemotaxis protein</fullName>
    </submittedName>
</protein>
<dbReference type="CDD" id="cd11386">
    <property type="entry name" value="MCP_signal"/>
    <property type="match status" value="1"/>
</dbReference>
<name>A0A840LBQ9_9BURK</name>
<dbReference type="GO" id="GO:0006935">
    <property type="term" value="P:chemotaxis"/>
    <property type="evidence" value="ECO:0007669"/>
    <property type="project" value="InterPro"/>
</dbReference>
<keyword evidence="5" id="KW-1133">Transmembrane helix</keyword>
<evidence type="ECO:0000259" key="7">
    <source>
        <dbReference type="PROSITE" id="PS50885"/>
    </source>
</evidence>